<keyword evidence="1" id="KW-0472">Membrane</keyword>
<feature type="transmembrane region" description="Helical" evidence="1">
    <location>
        <begin position="409"/>
        <end position="427"/>
    </location>
</feature>
<dbReference type="EMBL" id="UGRY01000002">
    <property type="protein sequence ID" value="SUA74204.1"/>
    <property type="molecule type" value="Genomic_DNA"/>
</dbReference>
<proteinExistence type="predicted"/>
<keyword evidence="1" id="KW-0812">Transmembrane</keyword>
<evidence type="ECO:0000313" key="2">
    <source>
        <dbReference type="EMBL" id="SUA74204.1"/>
    </source>
</evidence>
<dbReference type="STRING" id="1406858.GCA_000710895_02941"/>
<organism evidence="2 3">
    <name type="scientific">Nocardia otitidiscaviarum</name>
    <dbReference type="NCBI Taxonomy" id="1823"/>
    <lineage>
        <taxon>Bacteria</taxon>
        <taxon>Bacillati</taxon>
        <taxon>Actinomycetota</taxon>
        <taxon>Actinomycetes</taxon>
        <taxon>Mycobacteriales</taxon>
        <taxon>Nocardiaceae</taxon>
        <taxon>Nocardia</taxon>
    </lineage>
</organism>
<evidence type="ECO:0000313" key="3">
    <source>
        <dbReference type="Proteomes" id="UP000255467"/>
    </source>
</evidence>
<dbReference type="Proteomes" id="UP000255467">
    <property type="component" value="Unassembled WGS sequence"/>
</dbReference>
<protein>
    <submittedName>
        <fullName evidence="2">Uncharacterized protein</fullName>
    </submittedName>
</protein>
<keyword evidence="3" id="KW-1185">Reference proteome</keyword>
<reference evidence="2 3" key="1">
    <citation type="submission" date="2018-06" db="EMBL/GenBank/DDBJ databases">
        <authorList>
            <consortium name="Pathogen Informatics"/>
            <person name="Doyle S."/>
        </authorList>
    </citation>
    <scope>NUCLEOTIDE SEQUENCE [LARGE SCALE GENOMIC DNA]</scope>
    <source>
        <strain evidence="2 3">NCTC1934</strain>
    </source>
</reference>
<keyword evidence="1" id="KW-1133">Transmembrane helix</keyword>
<dbReference type="AlphaFoldDB" id="A0A378YAV0"/>
<evidence type="ECO:0000256" key="1">
    <source>
        <dbReference type="SAM" id="Phobius"/>
    </source>
</evidence>
<sequence length="519" mass="55605">MPRGLISLPAPAVPVDAAHSARIASLVLPPTAEAVVARWNPQGMALLEAARVGGEVAGSITLIGVDDANTALLRAELARFVPRLEVSEPVEEPVRPVGVALVLCDAAAPIGAHTLDVVRRLRAGGARIVFALGGIHAHDDWRGIRDRNRELLAAAFDDRSGVDIVPVSPQLAAAARTTADAALADRAGIALLHARLAAAAGAVTAADQAEGVLRRVLTDTRRRIDEQIEALRSAADVAALREERVELLAVGDGGRSIAMAALHNRMQLAKVDLVHEVGARIRALNIAARADVERLGRAEQRDYPRHLQRTVDELTAEIDAEIRHRLTDLTRLVELTVRAFASTEDDEAEPEPTMRVAQRVAAPPRVGPDPEPRHVGAEDRLMIVIGASAGFGLGRLIVSPFALMPALDYATVPLTLLLGAGVAAWLARARGQLADRAHLRQWIADALVNVKAHLEQRVAAVLVEAEDQITDQLVRLATENVVETDRRVGEIEDLLRAAAARRPGQLAACERDLRTLEFT</sequence>
<gene>
    <name evidence="2" type="ORF">NCTC1934_01468</name>
</gene>
<name>A0A378YAV0_9NOCA</name>
<accession>A0A378YAV0</accession>